<feature type="signal peptide" evidence="1">
    <location>
        <begin position="1"/>
        <end position="17"/>
    </location>
</feature>
<dbReference type="Proteomes" id="UP001642484">
    <property type="component" value="Unassembled WGS sequence"/>
</dbReference>
<evidence type="ECO:0000256" key="1">
    <source>
        <dbReference type="SAM" id="SignalP"/>
    </source>
</evidence>
<sequence>MKAGLLLVPGLLVPLSATNLSACYGWPETCSGCACYTTKSDCSAAGCSWSEADTCTAKALLPSCKAKMMTARQPTIPYACVSSMALAKEALELCNKRRVQPFSKQMFAGASAFAELLAGYVRDVLEKSEEEYPLRFAYYANWLTDTFVECLDAGTGPYQVPGGGEQLCSMLEWNAGVAEKNLAKYLRDLMAAKHPKSLLNTFNLVLDFGYNSYESMCKSMQKGWPRTVYDPMGGHVSVEELYQQNQDGRPYWGVSGGGGAGAGFEIFCVNDTNEEEETIITGGGGGGGGVNTPEEGTPIEAGGGGGGGVQVGADGIPAVGAGAGNHPPGVISIEMTQTDHKNWIESMKKVAESIRSCASTPGKHISLRGGDGGGAGFEAYLPWNVTNPEGNPEEVQPHGLSFGYGFQFALGPKTEDPDSPRAVRLTPNAGHSEAAFVSCPGAPDDTCYDCVDPPSIHPSNETPHKSTSFTYACSNAWAIQVCSLASYNGTVYGQYSHYSECNCPVSSWYRAKFLPDTPSFRSQKISHCYSEQGKGQLPMVTKADVELNCAKWCGARAPTVSGFNNSCSILPGCECLKSQPASGSFIYTPTGVTGTSIGSAVLGGALVHLLHRFAPSRSYTPLLETTSDLT</sequence>
<keyword evidence="1" id="KW-0732">Signal</keyword>
<evidence type="ECO:0000313" key="3">
    <source>
        <dbReference type="Proteomes" id="UP001642484"/>
    </source>
</evidence>
<reference evidence="2 3" key="1">
    <citation type="submission" date="2024-02" db="EMBL/GenBank/DDBJ databases">
        <authorList>
            <person name="Chen Y."/>
            <person name="Shah S."/>
            <person name="Dougan E. K."/>
            <person name="Thang M."/>
            <person name="Chan C."/>
        </authorList>
    </citation>
    <scope>NUCLEOTIDE SEQUENCE [LARGE SCALE GENOMIC DNA]</scope>
</reference>
<keyword evidence="3" id="KW-1185">Reference proteome</keyword>
<name>A0ABP0MXA3_9DINO</name>
<gene>
    <name evidence="2" type="ORF">CCMP2556_LOCUS27584</name>
</gene>
<accession>A0ABP0MXA3</accession>
<protein>
    <submittedName>
        <fullName evidence="2">Uncharacterized protein</fullName>
    </submittedName>
</protein>
<organism evidence="2 3">
    <name type="scientific">Durusdinium trenchii</name>
    <dbReference type="NCBI Taxonomy" id="1381693"/>
    <lineage>
        <taxon>Eukaryota</taxon>
        <taxon>Sar</taxon>
        <taxon>Alveolata</taxon>
        <taxon>Dinophyceae</taxon>
        <taxon>Suessiales</taxon>
        <taxon>Symbiodiniaceae</taxon>
        <taxon>Durusdinium</taxon>
    </lineage>
</organism>
<proteinExistence type="predicted"/>
<dbReference type="EMBL" id="CAXAMN010020001">
    <property type="protein sequence ID" value="CAK9055462.1"/>
    <property type="molecule type" value="Genomic_DNA"/>
</dbReference>
<feature type="chain" id="PRO_5046142512" evidence="1">
    <location>
        <begin position="18"/>
        <end position="630"/>
    </location>
</feature>
<evidence type="ECO:0000313" key="2">
    <source>
        <dbReference type="EMBL" id="CAK9055462.1"/>
    </source>
</evidence>
<comment type="caution">
    <text evidence="2">The sequence shown here is derived from an EMBL/GenBank/DDBJ whole genome shotgun (WGS) entry which is preliminary data.</text>
</comment>